<protein>
    <submittedName>
        <fullName evidence="1">Histidinol phosphate phosphatase H</fullName>
    </submittedName>
</protein>
<accession>A0ACB6ZPJ1</accession>
<dbReference type="Proteomes" id="UP000886501">
    <property type="component" value="Unassembled WGS sequence"/>
</dbReference>
<organism evidence="1 2">
    <name type="scientific">Thelephora ganbajun</name>
    <name type="common">Ganba fungus</name>
    <dbReference type="NCBI Taxonomy" id="370292"/>
    <lineage>
        <taxon>Eukaryota</taxon>
        <taxon>Fungi</taxon>
        <taxon>Dikarya</taxon>
        <taxon>Basidiomycota</taxon>
        <taxon>Agaricomycotina</taxon>
        <taxon>Agaricomycetes</taxon>
        <taxon>Thelephorales</taxon>
        <taxon>Thelephoraceae</taxon>
        <taxon>Thelephora</taxon>
    </lineage>
</organism>
<dbReference type="EMBL" id="MU117975">
    <property type="protein sequence ID" value="KAF9651449.1"/>
    <property type="molecule type" value="Genomic_DNA"/>
</dbReference>
<proteinExistence type="predicted"/>
<reference evidence="1" key="1">
    <citation type="submission" date="2019-10" db="EMBL/GenBank/DDBJ databases">
        <authorList>
            <consortium name="DOE Joint Genome Institute"/>
            <person name="Kuo A."/>
            <person name="Miyauchi S."/>
            <person name="Kiss E."/>
            <person name="Drula E."/>
            <person name="Kohler A."/>
            <person name="Sanchez-Garcia M."/>
            <person name="Andreopoulos B."/>
            <person name="Barry K.W."/>
            <person name="Bonito G."/>
            <person name="Buee M."/>
            <person name="Carver A."/>
            <person name="Chen C."/>
            <person name="Cichocki N."/>
            <person name="Clum A."/>
            <person name="Culley D."/>
            <person name="Crous P.W."/>
            <person name="Fauchery L."/>
            <person name="Girlanda M."/>
            <person name="Hayes R."/>
            <person name="Keri Z."/>
            <person name="Labutti K."/>
            <person name="Lipzen A."/>
            <person name="Lombard V."/>
            <person name="Magnuson J."/>
            <person name="Maillard F."/>
            <person name="Morin E."/>
            <person name="Murat C."/>
            <person name="Nolan M."/>
            <person name="Ohm R."/>
            <person name="Pangilinan J."/>
            <person name="Pereira M."/>
            <person name="Perotto S."/>
            <person name="Peter M."/>
            <person name="Riley R."/>
            <person name="Sitrit Y."/>
            <person name="Stielow B."/>
            <person name="Szollosi G."/>
            <person name="Zifcakova L."/>
            <person name="Stursova M."/>
            <person name="Spatafora J.W."/>
            <person name="Tedersoo L."/>
            <person name="Vaario L.-M."/>
            <person name="Yamada A."/>
            <person name="Yan M."/>
            <person name="Wang P."/>
            <person name="Xu J."/>
            <person name="Bruns T."/>
            <person name="Baldrian P."/>
            <person name="Vilgalys R."/>
            <person name="Henrissat B."/>
            <person name="Grigoriev I.V."/>
            <person name="Hibbett D."/>
            <person name="Nagy L.G."/>
            <person name="Martin F.M."/>
        </authorList>
    </citation>
    <scope>NUCLEOTIDE SEQUENCE</scope>
    <source>
        <strain evidence="1">P2</strain>
    </source>
</reference>
<evidence type="ECO:0000313" key="2">
    <source>
        <dbReference type="Proteomes" id="UP000886501"/>
    </source>
</evidence>
<sequence>MPYSHHSHSGQFCKHAVDTLEDVVAEAIKRGFRVFGLSEHVPRYRTSDLYPEENGLTPEGLMRQFEGYIEEAHRLKLAYREEITLLVGLETEYITPLDLDKLEKLLERFGDKVEYVVGSVHHVRGIPIDFDLTTFQSCLETFAGETEHERMEQFLCAYFDAQYEVLERFRPEIIGHIDLCRLYNPRLLFSDYPRAEEKLERNIQLAVDYGALFEASAAPFRKGWVTAYPGKGVLETIVRYGGKVGLSDDSHGKHTVGLNYGRLVSYLELSGITEICYLAKRDREEGGPGARTMRPVVVEGDWRNDPFWDRLR</sequence>
<reference evidence="1" key="2">
    <citation type="journal article" date="2020" name="Nat. Commun.">
        <title>Large-scale genome sequencing of mycorrhizal fungi provides insights into the early evolution of symbiotic traits.</title>
        <authorList>
            <person name="Miyauchi S."/>
            <person name="Kiss E."/>
            <person name="Kuo A."/>
            <person name="Drula E."/>
            <person name="Kohler A."/>
            <person name="Sanchez-Garcia M."/>
            <person name="Morin E."/>
            <person name="Andreopoulos B."/>
            <person name="Barry K.W."/>
            <person name="Bonito G."/>
            <person name="Buee M."/>
            <person name="Carver A."/>
            <person name="Chen C."/>
            <person name="Cichocki N."/>
            <person name="Clum A."/>
            <person name="Culley D."/>
            <person name="Crous P.W."/>
            <person name="Fauchery L."/>
            <person name="Girlanda M."/>
            <person name="Hayes R.D."/>
            <person name="Keri Z."/>
            <person name="LaButti K."/>
            <person name="Lipzen A."/>
            <person name="Lombard V."/>
            <person name="Magnuson J."/>
            <person name="Maillard F."/>
            <person name="Murat C."/>
            <person name="Nolan M."/>
            <person name="Ohm R.A."/>
            <person name="Pangilinan J."/>
            <person name="Pereira M.F."/>
            <person name="Perotto S."/>
            <person name="Peter M."/>
            <person name="Pfister S."/>
            <person name="Riley R."/>
            <person name="Sitrit Y."/>
            <person name="Stielow J.B."/>
            <person name="Szollosi G."/>
            <person name="Zifcakova L."/>
            <person name="Stursova M."/>
            <person name="Spatafora J.W."/>
            <person name="Tedersoo L."/>
            <person name="Vaario L.M."/>
            <person name="Yamada A."/>
            <person name="Yan M."/>
            <person name="Wang P."/>
            <person name="Xu J."/>
            <person name="Bruns T."/>
            <person name="Baldrian P."/>
            <person name="Vilgalys R."/>
            <person name="Dunand C."/>
            <person name="Henrissat B."/>
            <person name="Grigoriev I.V."/>
            <person name="Hibbett D."/>
            <person name="Nagy L.G."/>
            <person name="Martin F.M."/>
        </authorList>
    </citation>
    <scope>NUCLEOTIDE SEQUENCE</scope>
    <source>
        <strain evidence="1">P2</strain>
    </source>
</reference>
<evidence type="ECO:0000313" key="1">
    <source>
        <dbReference type="EMBL" id="KAF9651449.1"/>
    </source>
</evidence>
<keyword evidence="2" id="KW-1185">Reference proteome</keyword>
<name>A0ACB6ZPJ1_THEGA</name>
<comment type="caution">
    <text evidence="1">The sequence shown here is derived from an EMBL/GenBank/DDBJ whole genome shotgun (WGS) entry which is preliminary data.</text>
</comment>
<gene>
    <name evidence="1" type="ORF">BDM02DRAFT_739372</name>
</gene>